<feature type="compositionally biased region" description="Basic and acidic residues" evidence="1">
    <location>
        <begin position="11"/>
        <end position="21"/>
    </location>
</feature>
<protein>
    <recommendedName>
        <fullName evidence="2">RPAP1 N-terminal domain-containing protein</fullName>
    </recommendedName>
</protein>
<gene>
    <name evidence="3" type="ORF">H4R26_003978</name>
</gene>
<evidence type="ECO:0000256" key="1">
    <source>
        <dbReference type="SAM" id="MobiDB-lite"/>
    </source>
</evidence>
<proteinExistence type="predicted"/>
<feature type="compositionally biased region" description="Basic and acidic residues" evidence="1">
    <location>
        <begin position="206"/>
        <end position="216"/>
    </location>
</feature>
<evidence type="ECO:0000313" key="3">
    <source>
        <dbReference type="EMBL" id="KAJ2001729.1"/>
    </source>
</evidence>
<feature type="region of interest" description="Disordered" evidence="1">
    <location>
        <begin position="181"/>
        <end position="221"/>
    </location>
</feature>
<feature type="region of interest" description="Disordered" evidence="1">
    <location>
        <begin position="267"/>
        <end position="313"/>
    </location>
</feature>
<feature type="compositionally biased region" description="Polar residues" evidence="1">
    <location>
        <begin position="195"/>
        <end position="205"/>
    </location>
</feature>
<dbReference type="Pfam" id="PF08621">
    <property type="entry name" value="RPAP1_N"/>
    <property type="match status" value="1"/>
</dbReference>
<keyword evidence="4" id="KW-1185">Reference proteome</keyword>
<feature type="non-terminal residue" evidence="3">
    <location>
        <position position="313"/>
    </location>
</feature>
<feature type="domain" description="RPAP1 N-terminal" evidence="2">
    <location>
        <begin position="225"/>
        <end position="266"/>
    </location>
</feature>
<organism evidence="3 4">
    <name type="scientific">Coemansia thaxteri</name>
    <dbReference type="NCBI Taxonomy" id="2663907"/>
    <lineage>
        <taxon>Eukaryota</taxon>
        <taxon>Fungi</taxon>
        <taxon>Fungi incertae sedis</taxon>
        <taxon>Zoopagomycota</taxon>
        <taxon>Kickxellomycotina</taxon>
        <taxon>Kickxellomycetes</taxon>
        <taxon>Kickxellales</taxon>
        <taxon>Kickxellaceae</taxon>
        <taxon>Coemansia</taxon>
    </lineage>
</organism>
<feature type="compositionally biased region" description="Acidic residues" evidence="1">
    <location>
        <begin position="1"/>
        <end position="10"/>
    </location>
</feature>
<dbReference type="OrthoDB" id="348201at2759"/>
<name>A0A9W8BH29_9FUNG</name>
<dbReference type="InterPro" id="IPR013930">
    <property type="entry name" value="RPAP1_N"/>
</dbReference>
<feature type="compositionally biased region" description="Basic and acidic residues" evidence="1">
    <location>
        <begin position="94"/>
        <end position="104"/>
    </location>
</feature>
<accession>A0A9W8BH29</accession>
<feature type="region of interest" description="Disordered" evidence="1">
    <location>
        <begin position="1"/>
        <end position="77"/>
    </location>
</feature>
<evidence type="ECO:0000259" key="2">
    <source>
        <dbReference type="Pfam" id="PF08621"/>
    </source>
</evidence>
<evidence type="ECO:0000313" key="4">
    <source>
        <dbReference type="Proteomes" id="UP001150907"/>
    </source>
</evidence>
<feature type="compositionally biased region" description="Polar residues" evidence="1">
    <location>
        <begin position="275"/>
        <end position="289"/>
    </location>
</feature>
<reference evidence="3" key="1">
    <citation type="submission" date="2022-07" db="EMBL/GenBank/DDBJ databases">
        <title>Phylogenomic reconstructions and comparative analyses of Kickxellomycotina fungi.</title>
        <authorList>
            <person name="Reynolds N.K."/>
            <person name="Stajich J.E."/>
            <person name="Barry K."/>
            <person name="Grigoriev I.V."/>
            <person name="Crous P."/>
            <person name="Smith M.E."/>
        </authorList>
    </citation>
    <scope>NUCLEOTIDE SEQUENCE</scope>
    <source>
        <strain evidence="3">IMI 214461</strain>
    </source>
</reference>
<sequence length="313" mass="33833">MAGSEGDDELGDRGRLRRFEFGTEDEDLEAMQRDFLKNSSKPAARVVPHSQAPAVVGSKPKPSQMSTQEPKTAAGSNILSFAKSMVAAMDEFESNERSERKGKGENPAVEPRAPSLAQPKKLSLFAQRRLAKQAKSNASADSVGYTASAAGGECSAATFLPKLMAPIAENTISSPVKAPKLQLRESGFPDIPVDFSTQSQGNQSRQAKDPSTDRQQSDSWSLMRQQVSLENNDRINSMSETDILEAQAEIRSMASSKTMERLMRRVRGSEHLPDSATSTAANDLATTKQVRFADSGSQDYDDSSELPPPPPPA</sequence>
<dbReference type="EMBL" id="JANBQF010000372">
    <property type="protein sequence ID" value="KAJ2001729.1"/>
    <property type="molecule type" value="Genomic_DNA"/>
</dbReference>
<feature type="compositionally biased region" description="Polar residues" evidence="1">
    <location>
        <begin position="61"/>
        <end position="77"/>
    </location>
</feature>
<feature type="region of interest" description="Disordered" evidence="1">
    <location>
        <begin position="90"/>
        <end position="124"/>
    </location>
</feature>
<dbReference type="AlphaFoldDB" id="A0A9W8BH29"/>
<dbReference type="Proteomes" id="UP001150907">
    <property type="component" value="Unassembled WGS sequence"/>
</dbReference>
<comment type="caution">
    <text evidence="3">The sequence shown here is derived from an EMBL/GenBank/DDBJ whole genome shotgun (WGS) entry which is preliminary data.</text>
</comment>